<dbReference type="InterPro" id="IPR001628">
    <property type="entry name" value="Znf_hrmn_rcpt"/>
</dbReference>
<evidence type="ECO:0000256" key="2">
    <source>
        <dbReference type="ARBA" id="ARBA00022771"/>
    </source>
</evidence>
<keyword evidence="8" id="KW-0539">Nucleus</keyword>
<evidence type="ECO:0000259" key="9">
    <source>
        <dbReference type="PROSITE" id="PS51030"/>
    </source>
</evidence>
<dbReference type="InterPro" id="IPR000536">
    <property type="entry name" value="Nucl_hrmn_rcpt_lig-bd"/>
</dbReference>
<dbReference type="GO" id="GO:0003700">
    <property type="term" value="F:DNA-binding transcription factor activity"/>
    <property type="evidence" value="ECO:0007669"/>
    <property type="project" value="InterPro"/>
</dbReference>
<name>A0AAV5VUE2_9BILA</name>
<dbReference type="GO" id="GO:0005634">
    <property type="term" value="C:nucleus"/>
    <property type="evidence" value="ECO:0007669"/>
    <property type="project" value="TreeGrafter"/>
</dbReference>
<evidence type="ECO:0000256" key="4">
    <source>
        <dbReference type="ARBA" id="ARBA00023015"/>
    </source>
</evidence>
<evidence type="ECO:0000256" key="5">
    <source>
        <dbReference type="ARBA" id="ARBA00023125"/>
    </source>
</evidence>
<dbReference type="AlphaFoldDB" id="A0AAV5VUE2"/>
<dbReference type="Pfam" id="PF00105">
    <property type="entry name" value="zf-C4"/>
    <property type="match status" value="1"/>
</dbReference>
<dbReference type="InterPro" id="IPR035500">
    <property type="entry name" value="NHR-like_dom_sf"/>
</dbReference>
<keyword evidence="12" id="KW-1185">Reference proteome</keyword>
<dbReference type="GO" id="GO:0008270">
    <property type="term" value="F:zinc ion binding"/>
    <property type="evidence" value="ECO:0007669"/>
    <property type="project" value="UniProtKB-KW"/>
</dbReference>
<comment type="caution">
    <text evidence="11">The sequence shown here is derived from an EMBL/GenBank/DDBJ whole genome shotgun (WGS) entry which is preliminary data.</text>
</comment>
<keyword evidence="4" id="KW-0805">Transcription regulation</keyword>
<protein>
    <recommendedName>
        <fullName evidence="13">Nuclear receptor</fullName>
    </recommendedName>
</protein>
<accession>A0AAV5VUE2</accession>
<keyword evidence="6" id="KW-0804">Transcription</keyword>
<dbReference type="Gene3D" id="3.30.50.10">
    <property type="entry name" value="Erythroid Transcription Factor GATA-1, subunit A"/>
    <property type="match status" value="1"/>
</dbReference>
<keyword evidence="2" id="KW-0863">Zinc-finger</keyword>
<dbReference type="PANTHER" id="PTHR46011">
    <property type="entry name" value="NUCLEAR HORMONE RECEPTOR FAMILY MEMBER NHR-86-RELATED"/>
    <property type="match status" value="1"/>
</dbReference>
<keyword evidence="3" id="KW-0862">Zinc</keyword>
<evidence type="ECO:0000256" key="3">
    <source>
        <dbReference type="ARBA" id="ARBA00022833"/>
    </source>
</evidence>
<dbReference type="SUPFAM" id="SSF57716">
    <property type="entry name" value="Glucocorticoid receptor-like (DNA-binding domain)"/>
    <property type="match status" value="1"/>
</dbReference>
<organism evidence="11 12">
    <name type="scientific">Pristionchus fissidentatus</name>
    <dbReference type="NCBI Taxonomy" id="1538716"/>
    <lineage>
        <taxon>Eukaryota</taxon>
        <taxon>Metazoa</taxon>
        <taxon>Ecdysozoa</taxon>
        <taxon>Nematoda</taxon>
        <taxon>Chromadorea</taxon>
        <taxon>Rhabditida</taxon>
        <taxon>Rhabditina</taxon>
        <taxon>Diplogasteromorpha</taxon>
        <taxon>Diplogasteroidea</taxon>
        <taxon>Neodiplogasteridae</taxon>
        <taxon>Pristionchus</taxon>
    </lineage>
</organism>
<dbReference type="GO" id="GO:0043565">
    <property type="term" value="F:sequence-specific DNA binding"/>
    <property type="evidence" value="ECO:0007669"/>
    <property type="project" value="InterPro"/>
</dbReference>
<evidence type="ECO:0000256" key="1">
    <source>
        <dbReference type="ARBA" id="ARBA00022723"/>
    </source>
</evidence>
<dbReference type="Proteomes" id="UP001432322">
    <property type="component" value="Unassembled WGS sequence"/>
</dbReference>
<feature type="domain" description="Nuclear receptor" evidence="9">
    <location>
        <begin position="18"/>
        <end position="100"/>
    </location>
</feature>
<dbReference type="PANTHER" id="PTHR46011:SF6">
    <property type="entry name" value="HIGH ZINC ACTIVATED NUCLEAR RECEPTOR PROTEIN"/>
    <property type="match status" value="1"/>
</dbReference>
<dbReference type="SUPFAM" id="SSF48508">
    <property type="entry name" value="Nuclear receptor ligand-binding domain"/>
    <property type="match status" value="1"/>
</dbReference>
<dbReference type="Gene3D" id="1.10.565.10">
    <property type="entry name" value="Retinoid X Receptor"/>
    <property type="match status" value="1"/>
</dbReference>
<feature type="domain" description="NR LBD" evidence="10">
    <location>
        <begin position="131"/>
        <end position="382"/>
    </location>
</feature>
<gene>
    <name evidence="11" type="ORF">PFISCL1PPCAC_14432</name>
</gene>
<dbReference type="PROSITE" id="PS51030">
    <property type="entry name" value="NUCLEAR_REC_DBD_2"/>
    <property type="match status" value="1"/>
</dbReference>
<dbReference type="SMART" id="SM00430">
    <property type="entry name" value="HOLI"/>
    <property type="match status" value="1"/>
</dbReference>
<dbReference type="InterPro" id="IPR013088">
    <property type="entry name" value="Znf_NHR/GATA"/>
</dbReference>
<evidence type="ECO:0000259" key="10">
    <source>
        <dbReference type="PROSITE" id="PS51843"/>
    </source>
</evidence>
<evidence type="ECO:0008006" key="13">
    <source>
        <dbReference type="Google" id="ProtNLM"/>
    </source>
</evidence>
<dbReference type="SMART" id="SM00399">
    <property type="entry name" value="ZnF_C4"/>
    <property type="match status" value="1"/>
</dbReference>
<evidence type="ECO:0000256" key="6">
    <source>
        <dbReference type="ARBA" id="ARBA00023163"/>
    </source>
</evidence>
<reference evidence="11" key="1">
    <citation type="submission" date="2023-10" db="EMBL/GenBank/DDBJ databases">
        <title>Genome assembly of Pristionchus species.</title>
        <authorList>
            <person name="Yoshida K."/>
            <person name="Sommer R.J."/>
        </authorList>
    </citation>
    <scope>NUCLEOTIDE SEQUENCE</scope>
    <source>
        <strain evidence="11">RS5133</strain>
    </source>
</reference>
<dbReference type="Pfam" id="PF00104">
    <property type="entry name" value="Hormone_recep"/>
    <property type="match status" value="1"/>
</dbReference>
<proteinExistence type="predicted"/>
<evidence type="ECO:0000313" key="11">
    <source>
        <dbReference type="EMBL" id="GMT23135.1"/>
    </source>
</evidence>
<evidence type="ECO:0000256" key="8">
    <source>
        <dbReference type="ARBA" id="ARBA00023242"/>
    </source>
</evidence>
<keyword evidence="7" id="KW-0675">Receptor</keyword>
<dbReference type="PROSITE" id="PS51843">
    <property type="entry name" value="NR_LBD"/>
    <property type="match status" value="1"/>
</dbReference>
<evidence type="ECO:0000313" key="12">
    <source>
        <dbReference type="Proteomes" id="UP001432322"/>
    </source>
</evidence>
<keyword evidence="1" id="KW-0479">Metal-binding</keyword>
<dbReference type="EMBL" id="BTSY01000004">
    <property type="protein sequence ID" value="GMT23135.1"/>
    <property type="molecule type" value="Genomic_DNA"/>
</dbReference>
<evidence type="ECO:0000256" key="7">
    <source>
        <dbReference type="ARBA" id="ARBA00023170"/>
    </source>
</evidence>
<sequence>MTDWQIRSFPPPSSFTGMVHCLVCGKKTPVTHMGLDVCRACAVFYKRNKPLEATLACVEGDRACTDFQKGNYSCRQCRLDRFNDVMKTCSKGNELAVVPSCSSVEVPPNDPIPSHLEDMSIVDRVRRYYIKLSSIRRNNELAFRGVELDPYKANKEDYEVMPCTYQVMNQAVRIMVSTLFDFANALFPEFKGFAVEDKWMLVRNFQTTFHCLESHMRSQRFFPTDSGKCFGTYTTYLAIEASRTYFSDCLNQEHADEASRTLQFCIRENCYRVRDHLDRVKPTDDEFMAMMGIAFWSIENTDASDDLLNLATRYRTLILSKMMARYKETAGGMEGTVRIGQLYGILGTIKRVEMNLKWEYEVYRMLNLFDDHTYMYKLQMHKPDIICKSIGKNNSTC</sequence>
<keyword evidence="5" id="KW-0238">DNA-binding</keyword>